<dbReference type="AlphaFoldDB" id="A0AAV1SXY4"/>
<name>A0AAV1SXY4_9ROSI</name>
<keyword evidence="2" id="KW-1185">Reference proteome</keyword>
<gene>
    <name evidence="1" type="ORF">DCAF_LOCUS27693</name>
</gene>
<evidence type="ECO:0000313" key="1">
    <source>
        <dbReference type="EMBL" id="CAK7357405.1"/>
    </source>
</evidence>
<organism evidence="1 2">
    <name type="scientific">Dovyalis caffra</name>
    <dbReference type="NCBI Taxonomy" id="77055"/>
    <lineage>
        <taxon>Eukaryota</taxon>
        <taxon>Viridiplantae</taxon>
        <taxon>Streptophyta</taxon>
        <taxon>Embryophyta</taxon>
        <taxon>Tracheophyta</taxon>
        <taxon>Spermatophyta</taxon>
        <taxon>Magnoliopsida</taxon>
        <taxon>eudicotyledons</taxon>
        <taxon>Gunneridae</taxon>
        <taxon>Pentapetalae</taxon>
        <taxon>rosids</taxon>
        <taxon>fabids</taxon>
        <taxon>Malpighiales</taxon>
        <taxon>Salicaceae</taxon>
        <taxon>Flacourtieae</taxon>
        <taxon>Dovyalis</taxon>
    </lineage>
</organism>
<dbReference type="EMBL" id="CAWUPB010001199">
    <property type="protein sequence ID" value="CAK7357405.1"/>
    <property type="molecule type" value="Genomic_DNA"/>
</dbReference>
<comment type="caution">
    <text evidence="1">The sequence shown here is derived from an EMBL/GenBank/DDBJ whole genome shotgun (WGS) entry which is preliminary data.</text>
</comment>
<reference evidence="1 2" key="1">
    <citation type="submission" date="2024-01" db="EMBL/GenBank/DDBJ databases">
        <authorList>
            <person name="Waweru B."/>
        </authorList>
    </citation>
    <scope>NUCLEOTIDE SEQUENCE [LARGE SCALE GENOMIC DNA]</scope>
</reference>
<protein>
    <submittedName>
        <fullName evidence="1">Uncharacterized protein</fullName>
    </submittedName>
</protein>
<accession>A0AAV1SXY4</accession>
<evidence type="ECO:0000313" key="2">
    <source>
        <dbReference type="Proteomes" id="UP001314170"/>
    </source>
</evidence>
<sequence length="124" mass="13588">MGNFGGAIRALFYGDSITSLSTVNGQNVLENPNAHHEAPQIDARQLKEENEKPIEVDKTNAEVGLGEKKFLPPLPNIPIPGIPFPQFPFPPPFDIPNVPPLPDFPLPPFPFPFPPNPFFQSPPA</sequence>
<proteinExistence type="predicted"/>
<dbReference type="Proteomes" id="UP001314170">
    <property type="component" value="Unassembled WGS sequence"/>
</dbReference>